<evidence type="ECO:0000313" key="1">
    <source>
        <dbReference type="EMBL" id="KAK5870904.1"/>
    </source>
</evidence>
<dbReference type="Proteomes" id="UP001346869">
    <property type="component" value="Unassembled WGS sequence"/>
</dbReference>
<accession>A0AAN7Y262</accession>
<reference evidence="1 2" key="1">
    <citation type="journal article" date="2023" name="Genes (Basel)">
        <title>Chromosome-Level Genome Assembly and Circadian Gene Repertoire of the Patagonia Blennie Eleginops maclovinus-The Closest Ancestral Proxy of Antarctic Cryonotothenioids.</title>
        <authorList>
            <person name="Cheng C.C."/>
            <person name="Rivera-Colon A.G."/>
            <person name="Minhas B.F."/>
            <person name="Wilson L."/>
            <person name="Rayamajhi N."/>
            <person name="Vargas-Chacoff L."/>
            <person name="Catchen J.M."/>
        </authorList>
    </citation>
    <scope>NUCLEOTIDE SEQUENCE [LARGE SCALE GENOMIC DNA]</scope>
    <source>
        <strain evidence="1">JMC-PN-2008</strain>
    </source>
</reference>
<comment type="caution">
    <text evidence="1">The sequence shown here is derived from an EMBL/GenBank/DDBJ whole genome shotgun (WGS) entry which is preliminary data.</text>
</comment>
<organism evidence="1 2">
    <name type="scientific">Eleginops maclovinus</name>
    <name type="common">Patagonian blennie</name>
    <name type="synonym">Eleginus maclovinus</name>
    <dbReference type="NCBI Taxonomy" id="56733"/>
    <lineage>
        <taxon>Eukaryota</taxon>
        <taxon>Metazoa</taxon>
        <taxon>Chordata</taxon>
        <taxon>Craniata</taxon>
        <taxon>Vertebrata</taxon>
        <taxon>Euteleostomi</taxon>
        <taxon>Actinopterygii</taxon>
        <taxon>Neopterygii</taxon>
        <taxon>Teleostei</taxon>
        <taxon>Neoteleostei</taxon>
        <taxon>Acanthomorphata</taxon>
        <taxon>Eupercaria</taxon>
        <taxon>Perciformes</taxon>
        <taxon>Notothenioidei</taxon>
        <taxon>Eleginopidae</taxon>
        <taxon>Eleginops</taxon>
    </lineage>
</organism>
<dbReference type="EMBL" id="JAUZQC010000005">
    <property type="protein sequence ID" value="KAK5870904.1"/>
    <property type="molecule type" value="Genomic_DNA"/>
</dbReference>
<protein>
    <submittedName>
        <fullName evidence="1">Uncharacterized protein</fullName>
    </submittedName>
</protein>
<keyword evidence="2" id="KW-1185">Reference proteome</keyword>
<gene>
    <name evidence="1" type="ORF">PBY51_003812</name>
</gene>
<proteinExistence type="predicted"/>
<dbReference type="AlphaFoldDB" id="A0AAN7Y262"/>
<sequence>MLGLRKGGKRLAKSPSRESVSIFLTPPGYVPNKEHRGLSLWGRWAQQNAESWYSKCSNRDLGRQISV</sequence>
<name>A0AAN7Y262_ELEMC</name>
<evidence type="ECO:0000313" key="2">
    <source>
        <dbReference type="Proteomes" id="UP001346869"/>
    </source>
</evidence>
<reference evidence="1 2" key="2">
    <citation type="journal article" date="2023" name="Mol. Biol. Evol.">
        <title>Genomics of Secondarily Temperate Adaptation in the Only Non-Antarctic Icefish.</title>
        <authorList>
            <person name="Rivera-Colon A.G."/>
            <person name="Rayamajhi N."/>
            <person name="Minhas B.F."/>
            <person name="Madrigal G."/>
            <person name="Bilyk K.T."/>
            <person name="Yoon V."/>
            <person name="Hune M."/>
            <person name="Gregory S."/>
            <person name="Cheng C.H.C."/>
            <person name="Catchen J.M."/>
        </authorList>
    </citation>
    <scope>NUCLEOTIDE SEQUENCE [LARGE SCALE GENOMIC DNA]</scope>
    <source>
        <strain evidence="1">JMC-PN-2008</strain>
    </source>
</reference>